<feature type="transmembrane region" description="Helical" evidence="6">
    <location>
        <begin position="87"/>
        <end position="106"/>
    </location>
</feature>
<dbReference type="AlphaFoldDB" id="A0A4R1KAU1"/>
<comment type="similarity">
    <text evidence="2">Belongs to the UPF0014 family.</text>
</comment>
<keyword evidence="5 6" id="KW-0472">Membrane</keyword>
<evidence type="ECO:0000256" key="1">
    <source>
        <dbReference type="ARBA" id="ARBA00004141"/>
    </source>
</evidence>
<gene>
    <name evidence="7" type="ORF">C8D98_0140</name>
</gene>
<evidence type="ECO:0000256" key="6">
    <source>
        <dbReference type="SAM" id="Phobius"/>
    </source>
</evidence>
<comment type="caution">
    <text evidence="7">The sequence shown here is derived from an EMBL/GenBank/DDBJ whole genome shotgun (WGS) entry which is preliminary data.</text>
</comment>
<dbReference type="RefSeq" id="WP_132871085.1">
    <property type="nucleotide sequence ID" value="NZ_JAJUHT010000003.1"/>
</dbReference>
<evidence type="ECO:0000313" key="7">
    <source>
        <dbReference type="EMBL" id="TCK61638.1"/>
    </source>
</evidence>
<evidence type="ECO:0000256" key="4">
    <source>
        <dbReference type="ARBA" id="ARBA00022989"/>
    </source>
</evidence>
<dbReference type="OrthoDB" id="9791807at2"/>
<name>A0A4R1KAU1_9BACT</name>
<evidence type="ECO:0000256" key="3">
    <source>
        <dbReference type="ARBA" id="ARBA00022692"/>
    </source>
</evidence>
<keyword evidence="3 6" id="KW-0812">Transmembrane</keyword>
<reference evidence="7 8" key="1">
    <citation type="submission" date="2019-03" db="EMBL/GenBank/DDBJ databases">
        <title>Genomic Encyclopedia of Type Strains, Phase IV (KMG-IV): sequencing the most valuable type-strain genomes for metagenomic binning, comparative biology and taxonomic classification.</title>
        <authorList>
            <person name="Goeker M."/>
        </authorList>
    </citation>
    <scope>NUCLEOTIDE SEQUENCE [LARGE SCALE GENOMIC DNA]</scope>
    <source>
        <strain evidence="7 8">DSM 24984</strain>
    </source>
</reference>
<dbReference type="Pfam" id="PF03649">
    <property type="entry name" value="UPF0014"/>
    <property type="match status" value="1"/>
</dbReference>
<dbReference type="PANTHER" id="PTHR30028:SF0">
    <property type="entry name" value="PROTEIN ALUMINUM SENSITIVE 3"/>
    <property type="match status" value="1"/>
</dbReference>
<dbReference type="GO" id="GO:0005886">
    <property type="term" value="C:plasma membrane"/>
    <property type="evidence" value="ECO:0007669"/>
    <property type="project" value="TreeGrafter"/>
</dbReference>
<feature type="transmembrane region" description="Helical" evidence="6">
    <location>
        <begin position="33"/>
        <end position="52"/>
    </location>
</feature>
<keyword evidence="4 6" id="KW-1133">Transmembrane helix</keyword>
<dbReference type="InterPro" id="IPR005226">
    <property type="entry name" value="UPF0014_fam"/>
</dbReference>
<dbReference type="Proteomes" id="UP000294614">
    <property type="component" value="Unassembled WGS sequence"/>
</dbReference>
<protein>
    <submittedName>
        <fullName evidence="7">Putative ABC transport system permease protein</fullName>
    </submittedName>
</protein>
<keyword evidence="8" id="KW-1185">Reference proteome</keyword>
<feature type="transmembrane region" description="Helical" evidence="6">
    <location>
        <begin position="6"/>
        <end position="24"/>
    </location>
</feature>
<evidence type="ECO:0000256" key="2">
    <source>
        <dbReference type="ARBA" id="ARBA00005268"/>
    </source>
</evidence>
<feature type="transmembrane region" description="Helical" evidence="6">
    <location>
        <begin position="58"/>
        <end position="75"/>
    </location>
</feature>
<dbReference type="EMBL" id="SMGG01000003">
    <property type="protein sequence ID" value="TCK61638.1"/>
    <property type="molecule type" value="Genomic_DNA"/>
</dbReference>
<evidence type="ECO:0000313" key="8">
    <source>
        <dbReference type="Proteomes" id="UP000294614"/>
    </source>
</evidence>
<proteinExistence type="inferred from homology"/>
<evidence type="ECO:0000256" key="5">
    <source>
        <dbReference type="ARBA" id="ARBA00023136"/>
    </source>
</evidence>
<feature type="transmembrane region" description="Helical" evidence="6">
    <location>
        <begin position="209"/>
        <end position="231"/>
    </location>
</feature>
<dbReference type="PANTHER" id="PTHR30028">
    <property type="entry name" value="UPF0014 INNER MEMBRANE PROTEIN YBBM-RELATED"/>
    <property type="match status" value="1"/>
</dbReference>
<comment type="subcellular location">
    <subcellularLocation>
        <location evidence="1">Membrane</location>
        <topology evidence="1">Multi-pass membrane protein</topology>
    </subcellularLocation>
</comment>
<sequence>MTGSYIAIAGFLVFTLIASEKLGLNMHKSISTAAVRSVVQMFLMGLVLEYIFRLNNVWHVTYFAAFMSVFAAYTAKGRSKTGEGHIIRGFLSIYIPSMLGLMPVILSGAVPVQMNAILPVAGMVVGNCMNAHSISVDRLRAECKANIAAIQGMLALGLTMEIAAKDSVVAAVRAGIMPVLNNIASLGVVLLPGLAAGLLMAGVSPLKAIVYQLVVMYMIFAVNILTSYLACRMFRNDMVMAAATGEQG</sequence>
<feature type="transmembrane region" description="Helical" evidence="6">
    <location>
        <begin position="183"/>
        <end position="203"/>
    </location>
</feature>
<accession>A0A4R1KAU1</accession>
<organism evidence="7 8">
    <name type="scientific">Seleniivibrio woodruffii</name>
    <dbReference type="NCBI Taxonomy" id="1078050"/>
    <lineage>
        <taxon>Bacteria</taxon>
        <taxon>Pseudomonadati</taxon>
        <taxon>Deferribacterota</taxon>
        <taxon>Deferribacteres</taxon>
        <taxon>Deferribacterales</taxon>
        <taxon>Geovibrionaceae</taxon>
        <taxon>Seleniivibrio</taxon>
    </lineage>
</organism>